<dbReference type="EMBL" id="KN822101">
    <property type="protein sequence ID" value="KIM57394.1"/>
    <property type="molecule type" value="Genomic_DNA"/>
</dbReference>
<gene>
    <name evidence="1" type="ORF">SCLCIDRAFT_1134283</name>
</gene>
<sequence>MKVLLCFSLPAYNVGSTQEQWHPVSELLYLQGNHGRAKQARFRIIQVSPSKVPWILFNPCAVTTLEPVPPTVPPPVLQAFSFFRNSVAGRRACLLSLLFPSFSFSIVRARVRFEYRVQTSTSLSSPTHLPNSPYT</sequence>
<evidence type="ECO:0000313" key="2">
    <source>
        <dbReference type="Proteomes" id="UP000053989"/>
    </source>
</evidence>
<accession>A0A0C3DMB0</accession>
<dbReference type="AlphaFoldDB" id="A0A0C3DMB0"/>
<evidence type="ECO:0000313" key="1">
    <source>
        <dbReference type="EMBL" id="KIM57394.1"/>
    </source>
</evidence>
<organism evidence="1 2">
    <name type="scientific">Scleroderma citrinum Foug A</name>
    <dbReference type="NCBI Taxonomy" id="1036808"/>
    <lineage>
        <taxon>Eukaryota</taxon>
        <taxon>Fungi</taxon>
        <taxon>Dikarya</taxon>
        <taxon>Basidiomycota</taxon>
        <taxon>Agaricomycotina</taxon>
        <taxon>Agaricomycetes</taxon>
        <taxon>Agaricomycetidae</taxon>
        <taxon>Boletales</taxon>
        <taxon>Sclerodermatineae</taxon>
        <taxon>Sclerodermataceae</taxon>
        <taxon>Scleroderma</taxon>
    </lineage>
</organism>
<keyword evidence="2" id="KW-1185">Reference proteome</keyword>
<protein>
    <submittedName>
        <fullName evidence="1">Uncharacterized protein</fullName>
    </submittedName>
</protein>
<reference evidence="1 2" key="1">
    <citation type="submission" date="2014-04" db="EMBL/GenBank/DDBJ databases">
        <authorList>
            <consortium name="DOE Joint Genome Institute"/>
            <person name="Kuo A."/>
            <person name="Kohler A."/>
            <person name="Nagy L.G."/>
            <person name="Floudas D."/>
            <person name="Copeland A."/>
            <person name="Barry K.W."/>
            <person name="Cichocki N."/>
            <person name="Veneault-Fourrey C."/>
            <person name="LaButti K."/>
            <person name="Lindquist E.A."/>
            <person name="Lipzen A."/>
            <person name="Lundell T."/>
            <person name="Morin E."/>
            <person name="Murat C."/>
            <person name="Sun H."/>
            <person name="Tunlid A."/>
            <person name="Henrissat B."/>
            <person name="Grigoriev I.V."/>
            <person name="Hibbett D.S."/>
            <person name="Martin F."/>
            <person name="Nordberg H.P."/>
            <person name="Cantor M.N."/>
            <person name="Hua S.X."/>
        </authorList>
    </citation>
    <scope>NUCLEOTIDE SEQUENCE [LARGE SCALE GENOMIC DNA]</scope>
    <source>
        <strain evidence="1 2">Foug A</strain>
    </source>
</reference>
<reference evidence="2" key="2">
    <citation type="submission" date="2015-01" db="EMBL/GenBank/DDBJ databases">
        <title>Evolutionary Origins and Diversification of the Mycorrhizal Mutualists.</title>
        <authorList>
            <consortium name="DOE Joint Genome Institute"/>
            <consortium name="Mycorrhizal Genomics Consortium"/>
            <person name="Kohler A."/>
            <person name="Kuo A."/>
            <person name="Nagy L.G."/>
            <person name="Floudas D."/>
            <person name="Copeland A."/>
            <person name="Barry K.W."/>
            <person name="Cichocki N."/>
            <person name="Veneault-Fourrey C."/>
            <person name="LaButti K."/>
            <person name="Lindquist E.A."/>
            <person name="Lipzen A."/>
            <person name="Lundell T."/>
            <person name="Morin E."/>
            <person name="Murat C."/>
            <person name="Riley R."/>
            <person name="Ohm R."/>
            <person name="Sun H."/>
            <person name="Tunlid A."/>
            <person name="Henrissat B."/>
            <person name="Grigoriev I.V."/>
            <person name="Hibbett D.S."/>
            <person name="Martin F."/>
        </authorList>
    </citation>
    <scope>NUCLEOTIDE SEQUENCE [LARGE SCALE GENOMIC DNA]</scope>
    <source>
        <strain evidence="2">Foug A</strain>
    </source>
</reference>
<name>A0A0C3DMB0_9AGAM</name>
<dbReference type="HOGENOM" id="CLU_1886987_0_0_1"/>
<dbReference type="InParanoid" id="A0A0C3DMB0"/>
<proteinExistence type="predicted"/>
<dbReference type="Proteomes" id="UP000053989">
    <property type="component" value="Unassembled WGS sequence"/>
</dbReference>